<dbReference type="RefSeq" id="XP_024083354.1">
    <property type="nucleotide sequence ID" value="XM_024227586.1"/>
</dbReference>
<comment type="subcellular location">
    <subcellularLocation>
        <location evidence="1">Membrane</location>
        <topology evidence="1">Multi-pass membrane protein</topology>
    </subcellularLocation>
</comment>
<dbReference type="Proteomes" id="UP000494040">
    <property type="component" value="Unassembled WGS sequence"/>
</dbReference>
<keyword evidence="5 12" id="KW-0812">Transmembrane</keyword>
<dbReference type="PRINTS" id="PR01078">
    <property type="entry name" value="AMINACHANNEL"/>
</dbReference>
<evidence type="ECO:0000256" key="6">
    <source>
        <dbReference type="ARBA" id="ARBA00022989"/>
    </source>
</evidence>
<evidence type="ECO:0000256" key="1">
    <source>
        <dbReference type="ARBA" id="ARBA00004141"/>
    </source>
</evidence>
<dbReference type="OrthoDB" id="6238402at2759"/>
<dbReference type="EnsemblMetazoa" id="XM_024227586.1">
    <property type="protein sequence ID" value="XP_024083354.1"/>
    <property type="gene ID" value="LOC106671947"/>
</dbReference>
<evidence type="ECO:0000256" key="10">
    <source>
        <dbReference type="ARBA" id="ARBA00023201"/>
    </source>
</evidence>
<proteinExistence type="inferred from homology"/>
<dbReference type="GO" id="GO:0005886">
    <property type="term" value="C:plasma membrane"/>
    <property type="evidence" value="ECO:0007669"/>
    <property type="project" value="TreeGrafter"/>
</dbReference>
<dbReference type="Gene3D" id="2.60.470.10">
    <property type="entry name" value="Acid-sensing ion channels like domains"/>
    <property type="match status" value="1"/>
</dbReference>
<sequence length="541" mass="62808">MNCVTHFNEMPDEMRKQPYKKHQLLETSLKHQTTEFFANSTLHGVRFIAEKGRPAYERLMWFIFVAIGAIVTLIIIVSLWDKFQTNPTITGLDTDFHNWDVPFPGISLCPTNPVSRERVAELAKAKWGESASEEKLHLYESFIKTVGNFSYRNFPEIVGYKDKADLDQGGFRQLLYKIVYPCEELMFDCEWKGEPIGCCDVFKPTFTENGFCYSFNTKNAEIDWPGFCQYRRPEGIEPNEKFKVKEIYETDSKWSLMFNAENISSVISYNIYIHDSEELPSAEMAPQHIWVKTTNKIYFAARMTYTTNDTRQLTAKQRKCIFKDEVNLRTYPEYSYWACMTDCRMRYSMEKCSCVPFFYHKVDGFPYCKLDGLICLSQHIETMKKGLNCPCELGCDNTVYEVEKLNDAQMGEEDELEIGFVSWPMIRYKREVLFGWVDLLVSFGGIAGLFLGFSLLSGVEIVYYFTLRAACMVYRDGERLSMLRAEEAEMPKPEIDLSLKPKWGKDKARQDEKFVAKVMNGARSRGKVAPKEHRTSIPFLN</sequence>
<evidence type="ECO:0000313" key="14">
    <source>
        <dbReference type="EnsemblMetazoa" id="XP_024083355.1"/>
    </source>
</evidence>
<evidence type="ECO:0000256" key="9">
    <source>
        <dbReference type="ARBA" id="ARBA00023136"/>
    </source>
</evidence>
<dbReference type="GeneID" id="106671947"/>
<evidence type="ECO:0000256" key="3">
    <source>
        <dbReference type="ARBA" id="ARBA00022448"/>
    </source>
</evidence>
<keyword evidence="6 13" id="KW-1133">Transmembrane helix</keyword>
<keyword evidence="4 12" id="KW-0894">Sodium channel</keyword>
<organism evidence="14 15">
    <name type="scientific">Cimex lectularius</name>
    <name type="common">Bed bug</name>
    <name type="synonym">Acanthia lectularia</name>
    <dbReference type="NCBI Taxonomy" id="79782"/>
    <lineage>
        <taxon>Eukaryota</taxon>
        <taxon>Metazoa</taxon>
        <taxon>Ecdysozoa</taxon>
        <taxon>Arthropoda</taxon>
        <taxon>Hexapoda</taxon>
        <taxon>Insecta</taxon>
        <taxon>Pterygota</taxon>
        <taxon>Neoptera</taxon>
        <taxon>Paraneoptera</taxon>
        <taxon>Hemiptera</taxon>
        <taxon>Heteroptera</taxon>
        <taxon>Panheteroptera</taxon>
        <taxon>Cimicomorpha</taxon>
        <taxon>Cimicidae</taxon>
        <taxon>Cimex</taxon>
    </lineage>
</organism>
<comment type="similarity">
    <text evidence="2 12">Belongs to the amiloride-sensitive sodium channel (TC 1.A.6) family.</text>
</comment>
<keyword evidence="15" id="KW-1185">Reference proteome</keyword>
<evidence type="ECO:0000256" key="12">
    <source>
        <dbReference type="RuleBase" id="RU000679"/>
    </source>
</evidence>
<keyword evidence="7" id="KW-0915">Sodium</keyword>
<evidence type="ECO:0000256" key="13">
    <source>
        <dbReference type="SAM" id="Phobius"/>
    </source>
</evidence>
<dbReference type="Pfam" id="PF00858">
    <property type="entry name" value="ASC"/>
    <property type="match status" value="1"/>
</dbReference>
<keyword evidence="11 12" id="KW-0407">Ion channel</keyword>
<feature type="transmembrane region" description="Helical" evidence="13">
    <location>
        <begin position="432"/>
        <end position="455"/>
    </location>
</feature>
<protein>
    <recommendedName>
        <fullName evidence="16">Sodium channel protein Nach</fullName>
    </recommendedName>
</protein>
<dbReference type="PANTHER" id="PTHR11690">
    <property type="entry name" value="AMILORIDE-SENSITIVE SODIUM CHANNEL-RELATED"/>
    <property type="match status" value="1"/>
</dbReference>
<keyword evidence="8 12" id="KW-0406">Ion transport</keyword>
<dbReference type="OMA" id="VLPDHGY"/>
<keyword evidence="9 13" id="KW-0472">Membrane</keyword>
<evidence type="ECO:0000256" key="5">
    <source>
        <dbReference type="ARBA" id="ARBA00022692"/>
    </source>
</evidence>
<dbReference type="Gene3D" id="1.10.287.770">
    <property type="entry name" value="YojJ-like"/>
    <property type="match status" value="1"/>
</dbReference>
<feature type="transmembrane region" description="Helical" evidence="13">
    <location>
        <begin position="59"/>
        <end position="80"/>
    </location>
</feature>
<name>A0A8I6TKG5_CIMLE</name>
<evidence type="ECO:0000313" key="15">
    <source>
        <dbReference type="Proteomes" id="UP000494040"/>
    </source>
</evidence>
<evidence type="ECO:0000256" key="11">
    <source>
        <dbReference type="ARBA" id="ARBA00023303"/>
    </source>
</evidence>
<keyword evidence="3 12" id="KW-0813">Transport</keyword>
<accession>A0A8I6TKG5</accession>
<dbReference type="EnsemblMetazoa" id="XM_024227587.1">
    <property type="protein sequence ID" value="XP_024083355.1"/>
    <property type="gene ID" value="LOC106671947"/>
</dbReference>
<evidence type="ECO:0000256" key="8">
    <source>
        <dbReference type="ARBA" id="ARBA00023065"/>
    </source>
</evidence>
<dbReference type="GO" id="GO:0015280">
    <property type="term" value="F:ligand-gated sodium channel activity"/>
    <property type="evidence" value="ECO:0007669"/>
    <property type="project" value="TreeGrafter"/>
</dbReference>
<dbReference type="InterPro" id="IPR001873">
    <property type="entry name" value="ENaC"/>
</dbReference>
<dbReference type="PANTHER" id="PTHR11690:SF247">
    <property type="entry name" value="PICKPOCKET 23, ISOFORM C"/>
    <property type="match status" value="1"/>
</dbReference>
<evidence type="ECO:0000256" key="4">
    <source>
        <dbReference type="ARBA" id="ARBA00022461"/>
    </source>
</evidence>
<dbReference type="RefSeq" id="XP_024083355.1">
    <property type="nucleotide sequence ID" value="XM_024227587.1"/>
</dbReference>
<evidence type="ECO:0000256" key="7">
    <source>
        <dbReference type="ARBA" id="ARBA00023053"/>
    </source>
</evidence>
<keyword evidence="10 12" id="KW-0739">Sodium transport</keyword>
<evidence type="ECO:0000256" key="2">
    <source>
        <dbReference type="ARBA" id="ARBA00007193"/>
    </source>
</evidence>
<evidence type="ECO:0008006" key="16">
    <source>
        <dbReference type="Google" id="ProtNLM"/>
    </source>
</evidence>
<reference evidence="14" key="1">
    <citation type="submission" date="2022-01" db="UniProtKB">
        <authorList>
            <consortium name="EnsemblMetazoa"/>
        </authorList>
    </citation>
    <scope>IDENTIFICATION</scope>
</reference>
<dbReference type="AlphaFoldDB" id="A0A8I6TKG5"/>